<dbReference type="CDD" id="cd06170">
    <property type="entry name" value="LuxR_C_like"/>
    <property type="match status" value="1"/>
</dbReference>
<dbReference type="InterPro" id="IPR016032">
    <property type="entry name" value="Sig_transdc_resp-reg_C-effctor"/>
</dbReference>
<proteinExistence type="predicted"/>
<dbReference type="SMART" id="SM00421">
    <property type="entry name" value="HTH_LUXR"/>
    <property type="match status" value="1"/>
</dbReference>
<evidence type="ECO:0000313" key="7">
    <source>
        <dbReference type="Proteomes" id="UP000016630"/>
    </source>
</evidence>
<feature type="modified residue" description="4-aspartylphosphate" evidence="3">
    <location>
        <position position="56"/>
    </location>
</feature>
<dbReference type="PANTHER" id="PTHR43214">
    <property type="entry name" value="TWO-COMPONENT RESPONSE REGULATOR"/>
    <property type="match status" value="1"/>
</dbReference>
<dbReference type="InterPro" id="IPR039420">
    <property type="entry name" value="WalR-like"/>
</dbReference>
<dbReference type="SMART" id="SM00448">
    <property type="entry name" value="REC"/>
    <property type="match status" value="1"/>
</dbReference>
<dbReference type="Pfam" id="PF00196">
    <property type="entry name" value="GerE"/>
    <property type="match status" value="1"/>
</dbReference>
<accession>A0A0E2M797</accession>
<reference evidence="6 7" key="1">
    <citation type="submission" date="2013-06" db="EMBL/GenBank/DDBJ databases">
        <authorList>
            <person name="Weinstock G."/>
            <person name="Sodergren E."/>
            <person name="Lobos E.A."/>
            <person name="Fulton L."/>
            <person name="Fulton R."/>
            <person name="Courtney L."/>
            <person name="Fronick C."/>
            <person name="O'Laughlin M."/>
            <person name="Godfrey J."/>
            <person name="Wilson R.M."/>
            <person name="Miner T."/>
            <person name="Farmer C."/>
            <person name="Delehaunty K."/>
            <person name="Cordes M."/>
            <person name="Minx P."/>
            <person name="Tomlinson C."/>
            <person name="Chen J."/>
            <person name="Wollam A."/>
            <person name="Pepin K.H."/>
            <person name="Bhonagiri V."/>
            <person name="Zhang X."/>
            <person name="Warren W."/>
            <person name="Mitreva M."/>
            <person name="Mardis E.R."/>
            <person name="Wilson R.K."/>
        </authorList>
    </citation>
    <scope>NUCLEOTIDE SEQUENCE [LARGE SCALE GENOMIC DNA]</scope>
    <source>
        <strain evidence="6 7">F0570</strain>
    </source>
</reference>
<keyword evidence="2" id="KW-0238">DNA-binding</keyword>
<evidence type="ECO:0000313" key="6">
    <source>
        <dbReference type="EMBL" id="ERJ68202.1"/>
    </source>
</evidence>
<dbReference type="InterPro" id="IPR001789">
    <property type="entry name" value="Sig_transdc_resp-reg_receiver"/>
</dbReference>
<organism evidence="6 7">
    <name type="scientific">Porphyromonas gingivalis F0570</name>
    <dbReference type="NCBI Taxonomy" id="1227271"/>
    <lineage>
        <taxon>Bacteria</taxon>
        <taxon>Pseudomonadati</taxon>
        <taxon>Bacteroidota</taxon>
        <taxon>Bacteroidia</taxon>
        <taxon>Bacteroidales</taxon>
        <taxon>Porphyromonadaceae</taxon>
        <taxon>Porphyromonas</taxon>
    </lineage>
</organism>
<dbReference type="InterPro" id="IPR058245">
    <property type="entry name" value="NreC/VraR/RcsB-like_REC"/>
</dbReference>
<feature type="domain" description="Response regulatory" evidence="5">
    <location>
        <begin position="3"/>
        <end position="121"/>
    </location>
</feature>
<dbReference type="InterPro" id="IPR011006">
    <property type="entry name" value="CheY-like_superfamily"/>
</dbReference>
<dbReference type="Pfam" id="PF00072">
    <property type="entry name" value="Response_reg"/>
    <property type="match status" value="1"/>
</dbReference>
<dbReference type="PROSITE" id="PS50110">
    <property type="entry name" value="RESPONSE_REGULATORY"/>
    <property type="match status" value="1"/>
</dbReference>
<evidence type="ECO:0000256" key="1">
    <source>
        <dbReference type="ARBA" id="ARBA00022553"/>
    </source>
</evidence>
<dbReference type="GeneID" id="29256116"/>
<dbReference type="AlphaFoldDB" id="A0A0E2M797"/>
<dbReference type="Gene3D" id="3.40.50.2300">
    <property type="match status" value="1"/>
</dbReference>
<dbReference type="PATRIC" id="fig|1227271.3.peg.460"/>
<evidence type="ECO:0000259" key="5">
    <source>
        <dbReference type="PROSITE" id="PS50110"/>
    </source>
</evidence>
<dbReference type="PANTHER" id="PTHR43214:SF43">
    <property type="entry name" value="TWO-COMPONENT RESPONSE REGULATOR"/>
    <property type="match status" value="1"/>
</dbReference>
<evidence type="ECO:0000259" key="4">
    <source>
        <dbReference type="PROSITE" id="PS50043"/>
    </source>
</evidence>
<dbReference type="SUPFAM" id="SSF52172">
    <property type="entry name" value="CheY-like"/>
    <property type="match status" value="1"/>
</dbReference>
<dbReference type="EMBL" id="AWUW01000030">
    <property type="protein sequence ID" value="ERJ68202.1"/>
    <property type="molecule type" value="Genomic_DNA"/>
</dbReference>
<evidence type="ECO:0000256" key="2">
    <source>
        <dbReference type="ARBA" id="ARBA00023125"/>
    </source>
</evidence>
<feature type="domain" description="HTH luxR-type" evidence="4">
    <location>
        <begin position="157"/>
        <end position="222"/>
    </location>
</feature>
<dbReference type="PROSITE" id="PS50043">
    <property type="entry name" value="HTH_LUXR_2"/>
    <property type="match status" value="1"/>
</dbReference>
<dbReference type="PRINTS" id="PR00038">
    <property type="entry name" value="HTHLUXR"/>
</dbReference>
<dbReference type="CDD" id="cd17535">
    <property type="entry name" value="REC_NarL-like"/>
    <property type="match status" value="1"/>
</dbReference>
<dbReference type="GO" id="GO:0003677">
    <property type="term" value="F:DNA binding"/>
    <property type="evidence" value="ECO:0007669"/>
    <property type="project" value="UniProtKB-KW"/>
</dbReference>
<dbReference type="Proteomes" id="UP000016630">
    <property type="component" value="Unassembled WGS sequence"/>
</dbReference>
<keyword evidence="1 3" id="KW-0597">Phosphoprotein</keyword>
<dbReference type="SMR" id="A0A0E2M797"/>
<dbReference type="InterPro" id="IPR000792">
    <property type="entry name" value="Tscrpt_reg_LuxR_C"/>
</dbReference>
<dbReference type="SUPFAM" id="SSF46894">
    <property type="entry name" value="C-terminal effector domain of the bipartite response regulators"/>
    <property type="match status" value="1"/>
</dbReference>
<name>A0A0E2M797_PORGN</name>
<evidence type="ECO:0000256" key="3">
    <source>
        <dbReference type="PROSITE-ProRule" id="PRU00169"/>
    </source>
</evidence>
<dbReference type="GO" id="GO:0006355">
    <property type="term" value="P:regulation of DNA-templated transcription"/>
    <property type="evidence" value="ECO:0007669"/>
    <property type="project" value="InterPro"/>
</dbReference>
<protein>
    <submittedName>
        <fullName evidence="6">Response regulator receiver domain protein</fullName>
    </submittedName>
</protein>
<gene>
    <name evidence="6" type="ORF">HMPREF1555_00508</name>
</gene>
<dbReference type="GO" id="GO:0000160">
    <property type="term" value="P:phosphorelay signal transduction system"/>
    <property type="evidence" value="ECO:0007669"/>
    <property type="project" value="InterPro"/>
</dbReference>
<dbReference type="RefSeq" id="WP_012457866.1">
    <property type="nucleotide sequence ID" value="NZ_KI259128.1"/>
</dbReference>
<comment type="caution">
    <text evidence="6">The sequence shown here is derived from an EMBL/GenBank/DDBJ whole genome shotgun (WGS) entry which is preliminary data.</text>
</comment>
<sequence>MISIVLVDDHELYRVGLRAAISQMQGLAEIVGECSSCEELETFLKEQKEPGLIILDIWLPDGNGVNIARKLKKLYPAVKIIILSSEVSEKTVNELLAIDVEGYICKTAQINDIGNAIRTVTTGSHFYGKSVSKMILDICVSRSADQSHKKSKKQQQQQNDSSELTQREKEVVQYLCDGYSAKETAEKMHLSYRTVETHRSNILHKLGFSNAAELIRYAVKSGLVDWQ</sequence>
<dbReference type="HOGENOM" id="CLU_000445_90_1_10"/>